<keyword evidence="3" id="KW-1185">Reference proteome</keyword>
<gene>
    <name evidence="2" type="ORF">GGQ61_001247</name>
</gene>
<evidence type="ECO:0000313" key="2">
    <source>
        <dbReference type="EMBL" id="MBB3890530.1"/>
    </source>
</evidence>
<dbReference type="AlphaFoldDB" id="A0A839ZZ55"/>
<protein>
    <submittedName>
        <fullName evidence="2">Uncharacterized protein</fullName>
    </submittedName>
</protein>
<dbReference type="Pfam" id="PF20089">
    <property type="entry name" value="DUF6481"/>
    <property type="match status" value="1"/>
</dbReference>
<dbReference type="EMBL" id="JACIDK010000002">
    <property type="protein sequence ID" value="MBB3890530.1"/>
    <property type="molecule type" value="Genomic_DNA"/>
</dbReference>
<reference evidence="2 3" key="1">
    <citation type="submission" date="2020-08" db="EMBL/GenBank/DDBJ databases">
        <title>Genomic Encyclopedia of Type Strains, Phase IV (KMG-IV): sequencing the most valuable type-strain genomes for metagenomic binning, comparative biology and taxonomic classification.</title>
        <authorList>
            <person name="Goeker M."/>
        </authorList>
    </citation>
    <scope>NUCLEOTIDE SEQUENCE [LARGE SCALE GENOMIC DNA]</scope>
    <source>
        <strain evidence="2 3">DSM 21793</strain>
    </source>
</reference>
<dbReference type="Proteomes" id="UP000530564">
    <property type="component" value="Unassembled WGS sequence"/>
</dbReference>
<dbReference type="InterPro" id="IPR045510">
    <property type="entry name" value="DUF6481"/>
</dbReference>
<proteinExistence type="predicted"/>
<name>A0A839ZZ55_9CAUL</name>
<sequence length="156" mass="17474">MAVLPEAARVCACPADTCIRATWTPRGEQTHHLPIAFSRDLGDGDARMSYLKNSTFQDRATASLEAKKALLAKMKVKPTVTAEPGTDRATIKANELAELRAKREIERAERRRVQAEQDALKREIEAFNAETAELELRAAQKAARDARYAARKQRRK</sequence>
<feature type="coiled-coil region" evidence="1">
    <location>
        <begin position="91"/>
        <end position="149"/>
    </location>
</feature>
<accession>A0A839ZZ55</accession>
<evidence type="ECO:0000313" key="3">
    <source>
        <dbReference type="Proteomes" id="UP000530564"/>
    </source>
</evidence>
<keyword evidence="1" id="KW-0175">Coiled coil</keyword>
<comment type="caution">
    <text evidence="2">The sequence shown here is derived from an EMBL/GenBank/DDBJ whole genome shotgun (WGS) entry which is preliminary data.</text>
</comment>
<evidence type="ECO:0000256" key="1">
    <source>
        <dbReference type="SAM" id="Coils"/>
    </source>
</evidence>
<dbReference type="RefSeq" id="WP_246370581.1">
    <property type="nucleotide sequence ID" value="NZ_JACIDK010000002.1"/>
</dbReference>
<organism evidence="2 3">
    <name type="scientific">Phenylobacterium haematophilum</name>
    <dbReference type="NCBI Taxonomy" id="98513"/>
    <lineage>
        <taxon>Bacteria</taxon>
        <taxon>Pseudomonadati</taxon>
        <taxon>Pseudomonadota</taxon>
        <taxon>Alphaproteobacteria</taxon>
        <taxon>Caulobacterales</taxon>
        <taxon>Caulobacteraceae</taxon>
        <taxon>Phenylobacterium</taxon>
    </lineage>
</organism>